<sequence>MVKTLVVHNKPMTTACCCRCCGSGFNMIVRAPLTSLVLGILLMLIAITTAIGSMAYMARDPIRYSLVDADLDIKTTAAPRMESWTSMLSN</sequence>
<feature type="transmembrane region" description="Helical" evidence="1">
    <location>
        <begin position="33"/>
        <end position="56"/>
    </location>
</feature>
<evidence type="ECO:0000313" key="3">
    <source>
        <dbReference type="Proteomes" id="UP000318571"/>
    </source>
</evidence>
<keyword evidence="1" id="KW-1133">Transmembrane helix</keyword>
<keyword evidence="1" id="KW-0812">Transmembrane</keyword>
<proteinExistence type="predicted"/>
<dbReference type="Proteomes" id="UP000318571">
    <property type="component" value="Chromosome 7"/>
</dbReference>
<gene>
    <name evidence="2" type="ORF">TCAL_17381</name>
</gene>
<comment type="caution">
    <text evidence="2">The sequence shown here is derived from an EMBL/GenBank/DDBJ whole genome shotgun (WGS) entry which is preliminary data.</text>
</comment>
<reference evidence="2 3" key="1">
    <citation type="journal article" date="2018" name="Nat. Ecol. Evol.">
        <title>Genomic signatures of mitonuclear coevolution across populations of Tigriopus californicus.</title>
        <authorList>
            <person name="Barreto F.S."/>
            <person name="Watson E.T."/>
            <person name="Lima T.G."/>
            <person name="Willett C.S."/>
            <person name="Edmands S."/>
            <person name="Li W."/>
            <person name="Burton R.S."/>
        </authorList>
    </citation>
    <scope>NUCLEOTIDE SEQUENCE [LARGE SCALE GENOMIC DNA]</scope>
    <source>
        <strain evidence="2 3">San Diego</strain>
    </source>
</reference>
<keyword evidence="3" id="KW-1185">Reference proteome</keyword>
<dbReference type="EMBL" id="VCGU01000008">
    <property type="protein sequence ID" value="TRY72588.1"/>
    <property type="molecule type" value="Genomic_DNA"/>
</dbReference>
<evidence type="ECO:0000313" key="2">
    <source>
        <dbReference type="EMBL" id="TRY72588.1"/>
    </source>
</evidence>
<organism evidence="2 3">
    <name type="scientific">Tigriopus californicus</name>
    <name type="common">Marine copepod</name>
    <dbReference type="NCBI Taxonomy" id="6832"/>
    <lineage>
        <taxon>Eukaryota</taxon>
        <taxon>Metazoa</taxon>
        <taxon>Ecdysozoa</taxon>
        <taxon>Arthropoda</taxon>
        <taxon>Crustacea</taxon>
        <taxon>Multicrustacea</taxon>
        <taxon>Hexanauplia</taxon>
        <taxon>Copepoda</taxon>
        <taxon>Harpacticoida</taxon>
        <taxon>Harpacticidae</taxon>
        <taxon>Tigriopus</taxon>
    </lineage>
</organism>
<name>A0A553P4H2_TIGCA</name>
<accession>A0A553P4H2</accession>
<keyword evidence="1" id="KW-0472">Membrane</keyword>
<protein>
    <submittedName>
        <fullName evidence="2">Uncharacterized protein</fullName>
    </submittedName>
</protein>
<dbReference type="AlphaFoldDB" id="A0A553P4H2"/>
<evidence type="ECO:0000256" key="1">
    <source>
        <dbReference type="SAM" id="Phobius"/>
    </source>
</evidence>